<accession>A0A9W6GXY0</accession>
<evidence type="ECO:0000256" key="2">
    <source>
        <dbReference type="ARBA" id="ARBA00006046"/>
    </source>
</evidence>
<comment type="similarity">
    <text evidence="2 5">Belongs to the carotenoid/retinoid oxidoreductase family.</text>
</comment>
<dbReference type="InterPro" id="IPR054841">
    <property type="entry name" value="carotdesatCrtD"/>
</dbReference>
<dbReference type="GO" id="GO:0016491">
    <property type="term" value="F:oxidoreductase activity"/>
    <property type="evidence" value="ECO:0007669"/>
    <property type="project" value="UniProtKB-KW"/>
</dbReference>
<dbReference type="Gene3D" id="3.50.50.60">
    <property type="entry name" value="FAD/NAD(P)-binding domain"/>
    <property type="match status" value="2"/>
</dbReference>
<evidence type="ECO:0000256" key="1">
    <source>
        <dbReference type="ARBA" id="ARBA00004829"/>
    </source>
</evidence>
<dbReference type="NCBIfam" id="TIGR02734">
    <property type="entry name" value="crtI_fam"/>
    <property type="match status" value="1"/>
</dbReference>
<evidence type="ECO:0000256" key="3">
    <source>
        <dbReference type="ARBA" id="ARBA00022746"/>
    </source>
</evidence>
<dbReference type="EMBL" id="BSEC01000001">
    <property type="protein sequence ID" value="GLI94875.1"/>
    <property type="molecule type" value="Genomic_DNA"/>
</dbReference>
<keyword evidence="4 5" id="KW-0560">Oxidoreductase</keyword>
<dbReference type="InterPro" id="IPR002937">
    <property type="entry name" value="Amino_oxidase"/>
</dbReference>
<evidence type="ECO:0000313" key="8">
    <source>
        <dbReference type="Proteomes" id="UP001144323"/>
    </source>
</evidence>
<keyword evidence="8" id="KW-1185">Reference proteome</keyword>
<feature type="domain" description="Amine oxidase" evidence="6">
    <location>
        <begin position="14"/>
        <end position="487"/>
    </location>
</feature>
<evidence type="ECO:0000256" key="4">
    <source>
        <dbReference type="ARBA" id="ARBA00023002"/>
    </source>
</evidence>
<dbReference type="PANTHER" id="PTHR43734:SF7">
    <property type="entry name" value="4,4'-DIAPONEUROSPORENE OXYGENASE"/>
    <property type="match status" value="1"/>
</dbReference>
<sequence>MRTPRVIVIGAGVGGLVAALLLAARGLNVTVIERADAPGGKMRQVEAGGVRLDAGPTVFTMRWAFDEIFDEAGAVFPDHVRLHRAQSLARHAWGEGERLDLFADVARSADAIGAFAGRAEAEGFRRFCARAQSIYETLRDSFILASRPSPVHLVRHAGIGGLPNLARISPFATMWDELGKYFQDPRLRQLFGRYATYCGSSPFAAPATLMLVAHVEMDGVWRLEGGMHGLAQALAGLAQARGATFLYGRHVEQIRIDHGRVTGVSLVDGETIDADAVIMNGDVAALRAGLFGDASRDALGGAPRAQPSLSAITLAMRARATGFPLVHHNVFFSQDYRAEFDDIFKHGRRPAAPTVYVCAQDRGDDDAARDDERLFALINAPAGQHARDMSQEELRQCEETIFQKLAACGLQIGAATATRTTPADFARLFPATGGAIYGQASHGWMASFTRPGARTRLPGLYLAGGSVHPGPGVPMAAISGRLAAHCLMADMSSTRQSRRAAIAGGTSTR</sequence>
<comment type="caution">
    <text evidence="7">The sequence shown here is derived from an EMBL/GenBank/DDBJ whole genome shotgun (WGS) entry which is preliminary data.</text>
</comment>
<dbReference type="Pfam" id="PF01593">
    <property type="entry name" value="Amino_oxidase"/>
    <property type="match status" value="1"/>
</dbReference>
<organism evidence="7 8">
    <name type="scientific">Methylocystis echinoides</name>
    <dbReference type="NCBI Taxonomy" id="29468"/>
    <lineage>
        <taxon>Bacteria</taxon>
        <taxon>Pseudomonadati</taxon>
        <taxon>Pseudomonadota</taxon>
        <taxon>Alphaproteobacteria</taxon>
        <taxon>Hyphomicrobiales</taxon>
        <taxon>Methylocystaceae</taxon>
        <taxon>Methylocystis</taxon>
    </lineage>
</organism>
<dbReference type="NCBIfam" id="NF045637">
    <property type="entry name" value="carotdesatCrtDProt"/>
    <property type="match status" value="1"/>
</dbReference>
<evidence type="ECO:0000259" key="6">
    <source>
        <dbReference type="Pfam" id="PF01593"/>
    </source>
</evidence>
<dbReference type="SUPFAM" id="SSF51905">
    <property type="entry name" value="FAD/NAD(P)-binding domain"/>
    <property type="match status" value="1"/>
</dbReference>
<dbReference type="AlphaFoldDB" id="A0A9W6GXY0"/>
<dbReference type="GO" id="GO:0016117">
    <property type="term" value="P:carotenoid biosynthetic process"/>
    <property type="evidence" value="ECO:0007669"/>
    <property type="project" value="UniProtKB-KW"/>
</dbReference>
<protein>
    <submittedName>
        <fullName evidence="7">Phytoene desaturase</fullName>
    </submittedName>
</protein>
<dbReference type="InterPro" id="IPR014105">
    <property type="entry name" value="Carotenoid/retinoid_OxRdtase"/>
</dbReference>
<reference evidence="7" key="1">
    <citation type="journal article" date="2023" name="Int. J. Syst. Evol. Microbiol.">
        <title>Methylocystis iwaonis sp. nov., a type II methane-oxidizing bacterium from surface soil of a rice paddy field in Japan, and emended description of the genus Methylocystis (ex Whittenbury et al. 1970) Bowman et al. 1993.</title>
        <authorList>
            <person name="Kaise H."/>
            <person name="Sawadogo J.B."/>
            <person name="Alam M.S."/>
            <person name="Ueno C."/>
            <person name="Dianou D."/>
            <person name="Shinjo R."/>
            <person name="Asakawa S."/>
        </authorList>
    </citation>
    <scope>NUCLEOTIDE SEQUENCE</scope>
    <source>
        <strain evidence="7">LMG27198</strain>
    </source>
</reference>
<dbReference type="RefSeq" id="WP_281805132.1">
    <property type="nucleotide sequence ID" value="NZ_BSEC01000001.1"/>
</dbReference>
<comment type="pathway">
    <text evidence="1 5">Carotenoid biosynthesis.</text>
</comment>
<keyword evidence="3 5" id="KW-0125">Carotenoid biosynthesis</keyword>
<dbReference type="InterPro" id="IPR036188">
    <property type="entry name" value="FAD/NAD-bd_sf"/>
</dbReference>
<evidence type="ECO:0000313" key="7">
    <source>
        <dbReference type="EMBL" id="GLI94875.1"/>
    </source>
</evidence>
<evidence type="ECO:0000256" key="5">
    <source>
        <dbReference type="RuleBase" id="RU362075"/>
    </source>
</evidence>
<proteinExistence type="inferred from homology"/>
<dbReference type="Proteomes" id="UP001144323">
    <property type="component" value="Unassembled WGS sequence"/>
</dbReference>
<gene>
    <name evidence="7" type="ORF">LMG27198_38670</name>
</gene>
<name>A0A9W6GXY0_9HYPH</name>
<dbReference type="PANTHER" id="PTHR43734">
    <property type="entry name" value="PHYTOENE DESATURASE"/>
    <property type="match status" value="1"/>
</dbReference>